<keyword evidence="3" id="KW-1003">Cell membrane</keyword>
<dbReference type="SUPFAM" id="SSF82861">
    <property type="entry name" value="Mechanosensitive channel protein MscS (YggB), transmembrane region"/>
    <property type="match status" value="1"/>
</dbReference>
<reference evidence="11 12" key="1">
    <citation type="submission" date="2018-06" db="EMBL/GenBank/DDBJ databases">
        <title>Genomic Encyclopedia of Type Strains, Phase III (KMG-III): the genomes of soil and plant-associated and newly described type strains.</title>
        <authorList>
            <person name="Whitman W."/>
        </authorList>
    </citation>
    <scope>NUCLEOTIDE SEQUENCE [LARGE SCALE GENOMIC DNA]</scope>
    <source>
        <strain evidence="11 12">CECT 7732</strain>
    </source>
</reference>
<dbReference type="OrthoDB" id="9775207at2"/>
<dbReference type="InterPro" id="IPR049278">
    <property type="entry name" value="MS_channel_C"/>
</dbReference>
<dbReference type="Pfam" id="PF00924">
    <property type="entry name" value="MS_channel_2nd"/>
    <property type="match status" value="1"/>
</dbReference>
<comment type="similarity">
    <text evidence="2">Belongs to the MscS (TC 1.A.23) family.</text>
</comment>
<evidence type="ECO:0000256" key="2">
    <source>
        <dbReference type="ARBA" id="ARBA00008017"/>
    </source>
</evidence>
<evidence type="ECO:0000259" key="8">
    <source>
        <dbReference type="Pfam" id="PF00924"/>
    </source>
</evidence>
<keyword evidence="5 7" id="KW-1133">Transmembrane helix</keyword>
<dbReference type="InterPro" id="IPR045042">
    <property type="entry name" value="YnaI-like"/>
</dbReference>
<dbReference type="Pfam" id="PF21082">
    <property type="entry name" value="MS_channel_3rd"/>
    <property type="match status" value="1"/>
</dbReference>
<evidence type="ECO:0000259" key="9">
    <source>
        <dbReference type="Pfam" id="PF21082"/>
    </source>
</evidence>
<feature type="domain" description="Mechanosensitive ion channel MscS C-terminal" evidence="9">
    <location>
        <begin position="262"/>
        <end position="345"/>
    </location>
</feature>
<feature type="transmembrane region" description="Helical" evidence="7">
    <location>
        <begin position="162"/>
        <end position="182"/>
    </location>
</feature>
<sequence length="377" mass="42195">MNWETMQTHFGLGDTEMHWVVRVFLVVLGTLIVNFIASRLLIRLNTQLERTKTPWDNVLVIAAQKPIGVFIWLVGLSIAAEISGTNIDPGLSSLIDSIREVGVIVILTWFILRCISQSEKAVTSSSKVKTKVDYTTAGAISKLLRASVIITSALVVLQTLGYSISGVLAFGGIGGIAVGFAAKDLLANFFGGLMVYLDRPFAIGDWIRSPDQNIEGTVEHIGWRQTRIRTFEKRPLYVPNSTFSLISVENPSRMTHRRINETIGVRYSDFSILPDILKDIKEMVANHEDLDTQQVYMVNFNQFGPSSLDFFIYTYTKTVDWRTYHNVKQDVLFKAMKIIEDHGAEVAFPTQTLHFGDDGQIHFANNESASNQSTPDK</sequence>
<feature type="transmembrane region" description="Helical" evidence="7">
    <location>
        <begin position="20"/>
        <end position="37"/>
    </location>
</feature>
<proteinExistence type="inferred from homology"/>
<keyword evidence="12" id="KW-1185">Reference proteome</keyword>
<dbReference type="InterPro" id="IPR023408">
    <property type="entry name" value="MscS_beta-dom_sf"/>
</dbReference>
<dbReference type="Pfam" id="PF21088">
    <property type="entry name" value="MS_channel_1st"/>
    <property type="match status" value="1"/>
</dbReference>
<protein>
    <submittedName>
        <fullName evidence="11">MscS family membrane protein</fullName>
    </submittedName>
</protein>
<dbReference type="Gene3D" id="3.30.70.100">
    <property type="match status" value="1"/>
</dbReference>
<keyword evidence="4 7" id="KW-0812">Transmembrane</keyword>
<feature type="domain" description="Mechanosensitive ion channel transmembrane helices 2/3" evidence="10">
    <location>
        <begin position="142"/>
        <end position="183"/>
    </location>
</feature>
<comment type="caution">
    <text evidence="11">The sequence shown here is derived from an EMBL/GenBank/DDBJ whole genome shotgun (WGS) entry which is preliminary data.</text>
</comment>
<dbReference type="PANTHER" id="PTHR43634:SF2">
    <property type="entry name" value="LOW CONDUCTANCE MECHANOSENSITIVE CHANNEL YNAI"/>
    <property type="match status" value="1"/>
</dbReference>
<dbReference type="GO" id="GO:0005886">
    <property type="term" value="C:plasma membrane"/>
    <property type="evidence" value="ECO:0007669"/>
    <property type="project" value="UniProtKB-SubCell"/>
</dbReference>
<evidence type="ECO:0000256" key="5">
    <source>
        <dbReference type="ARBA" id="ARBA00022989"/>
    </source>
</evidence>
<evidence type="ECO:0000313" key="11">
    <source>
        <dbReference type="EMBL" id="RBO84857.1"/>
    </source>
</evidence>
<dbReference type="GO" id="GO:0008381">
    <property type="term" value="F:mechanosensitive monoatomic ion channel activity"/>
    <property type="evidence" value="ECO:0007669"/>
    <property type="project" value="UniProtKB-ARBA"/>
</dbReference>
<evidence type="ECO:0000313" key="12">
    <source>
        <dbReference type="Proteomes" id="UP000252086"/>
    </source>
</evidence>
<dbReference type="Proteomes" id="UP000252086">
    <property type="component" value="Unassembled WGS sequence"/>
</dbReference>
<keyword evidence="6 7" id="KW-0472">Membrane</keyword>
<evidence type="ECO:0000259" key="10">
    <source>
        <dbReference type="Pfam" id="PF21088"/>
    </source>
</evidence>
<feature type="domain" description="Mechanosensitive ion channel MscS" evidence="8">
    <location>
        <begin position="184"/>
        <end position="253"/>
    </location>
</feature>
<dbReference type="RefSeq" id="WP_113873489.1">
    <property type="nucleotide sequence ID" value="NZ_QNRF01000002.1"/>
</dbReference>
<dbReference type="Gene3D" id="2.30.30.60">
    <property type="match status" value="1"/>
</dbReference>
<accession>A0A366D487</accession>
<evidence type="ECO:0000256" key="1">
    <source>
        <dbReference type="ARBA" id="ARBA00004651"/>
    </source>
</evidence>
<evidence type="ECO:0000256" key="4">
    <source>
        <dbReference type="ARBA" id="ARBA00022692"/>
    </source>
</evidence>
<dbReference type="EMBL" id="QNRF01000002">
    <property type="protein sequence ID" value="RBO84857.1"/>
    <property type="molecule type" value="Genomic_DNA"/>
</dbReference>
<dbReference type="SUPFAM" id="SSF50182">
    <property type="entry name" value="Sm-like ribonucleoproteins"/>
    <property type="match status" value="1"/>
</dbReference>
<evidence type="ECO:0000256" key="7">
    <source>
        <dbReference type="SAM" id="Phobius"/>
    </source>
</evidence>
<comment type="subcellular location">
    <subcellularLocation>
        <location evidence="1">Cell membrane</location>
        <topology evidence="1">Multi-pass membrane protein</topology>
    </subcellularLocation>
</comment>
<dbReference type="InterPro" id="IPR049142">
    <property type="entry name" value="MS_channel_1st"/>
</dbReference>
<dbReference type="AlphaFoldDB" id="A0A366D487"/>
<dbReference type="InterPro" id="IPR011066">
    <property type="entry name" value="MscS_channel_C_sf"/>
</dbReference>
<dbReference type="InterPro" id="IPR010920">
    <property type="entry name" value="LSM_dom_sf"/>
</dbReference>
<dbReference type="PANTHER" id="PTHR43634">
    <property type="entry name" value="OW CONDUCTANCE MECHANOSENSITIVE CHANNEL"/>
    <property type="match status" value="1"/>
</dbReference>
<evidence type="ECO:0000256" key="6">
    <source>
        <dbReference type="ARBA" id="ARBA00023136"/>
    </source>
</evidence>
<dbReference type="InterPro" id="IPR011014">
    <property type="entry name" value="MscS_channel_TM-2"/>
</dbReference>
<dbReference type="Gene3D" id="1.10.287.1260">
    <property type="match status" value="1"/>
</dbReference>
<name>A0A366D487_9GAMM</name>
<evidence type="ECO:0000256" key="3">
    <source>
        <dbReference type="ARBA" id="ARBA00022475"/>
    </source>
</evidence>
<dbReference type="InterPro" id="IPR006685">
    <property type="entry name" value="MscS_channel_2nd"/>
</dbReference>
<gene>
    <name evidence="11" type="ORF">DFP76_102257</name>
</gene>
<dbReference type="SUPFAM" id="SSF82689">
    <property type="entry name" value="Mechanosensitive channel protein MscS (YggB), C-terminal domain"/>
    <property type="match status" value="1"/>
</dbReference>
<organism evidence="11 12">
    <name type="scientific">Marinomonas aquiplantarum</name>
    <dbReference type="NCBI Taxonomy" id="491951"/>
    <lineage>
        <taxon>Bacteria</taxon>
        <taxon>Pseudomonadati</taxon>
        <taxon>Pseudomonadota</taxon>
        <taxon>Gammaproteobacteria</taxon>
        <taxon>Oceanospirillales</taxon>
        <taxon>Oceanospirillaceae</taxon>
        <taxon>Marinomonas</taxon>
    </lineage>
</organism>